<dbReference type="SUPFAM" id="SSF52540">
    <property type="entry name" value="P-loop containing nucleoside triphosphate hydrolases"/>
    <property type="match status" value="1"/>
</dbReference>
<evidence type="ECO:0000256" key="6">
    <source>
        <dbReference type="ARBA" id="ARBA00022473"/>
    </source>
</evidence>
<evidence type="ECO:0000256" key="14">
    <source>
        <dbReference type="ARBA" id="ARBA00023273"/>
    </source>
</evidence>
<evidence type="ECO:0000256" key="10">
    <source>
        <dbReference type="ARBA" id="ARBA00023017"/>
    </source>
</evidence>
<keyword evidence="13" id="KW-0206">Cytoskeleton</keyword>
<evidence type="ECO:0000256" key="7">
    <source>
        <dbReference type="ARBA" id="ARBA00022490"/>
    </source>
</evidence>
<dbReference type="Pfam" id="PF05783">
    <property type="entry name" value="DLIC"/>
    <property type="match status" value="1"/>
</dbReference>
<evidence type="ECO:0000256" key="8">
    <source>
        <dbReference type="ARBA" id="ARBA00022701"/>
    </source>
</evidence>
<dbReference type="GO" id="GO:0005813">
    <property type="term" value="C:centrosome"/>
    <property type="evidence" value="ECO:0007669"/>
    <property type="project" value="UniProtKB-SubCell"/>
</dbReference>
<dbReference type="GeneID" id="106055344"/>
<evidence type="ECO:0000313" key="16">
    <source>
        <dbReference type="RefSeq" id="XP_055879111.1"/>
    </source>
</evidence>
<dbReference type="Proteomes" id="UP001165740">
    <property type="component" value="Chromosome 3"/>
</dbReference>
<evidence type="ECO:0000256" key="4">
    <source>
        <dbReference type="ARBA" id="ARBA00006831"/>
    </source>
</evidence>
<dbReference type="GO" id="GO:0035721">
    <property type="term" value="P:intraciliary retrograde transport"/>
    <property type="evidence" value="ECO:0007669"/>
    <property type="project" value="InterPro"/>
</dbReference>
<comment type="subcellular location">
    <subcellularLocation>
        <location evidence="3">Cytoplasm</location>
        <location evidence="3">Cytoskeleton</location>
        <location evidence="3">Cilium axoneme</location>
    </subcellularLocation>
    <subcellularLocation>
        <location evidence="1">Cytoplasm</location>
        <location evidence="1">Cytoskeleton</location>
        <location evidence="1">Cilium basal body</location>
    </subcellularLocation>
    <subcellularLocation>
        <location evidence="2">Cytoplasm</location>
        <location evidence="2">Cytoskeleton</location>
        <location evidence="2">Microtubule organizing center</location>
        <location evidence="2">Centrosome</location>
    </subcellularLocation>
</comment>
<sequence length="350" mass="39724">MDKSLWDLAIEQNEIKKDENFSSEESTVIVMGSKSSGKTSIILRFLDRDEPPKPTVALEYTFGRRSKGHNIGKDVGHIWELGGGTWLSKLLDIPITPDALLQTTLILVLDLATPTELWNTMETLLQVARSRLNEAIKEAKATDPQIENKLRKQTWERIGEEHPDKNLMNPFLIPLAIVGSKYDIFQDFDSDKRKTICKTLRFLAHIHGASLQFFSTKQEQLVSRMKGVLSFYLFDTTVSKTIQVDHNKPIFVSAGQDALQQIGTPPLNDGDVGKVQARNPMELWKMAYTSHFPQTYVNNPSTVDDPAKDPQFAEPAIDTLRSQKQEELERYRKLAERRSKGTYDNDYVAA</sequence>
<keyword evidence="6" id="KW-0217">Developmental protein</keyword>
<dbReference type="GO" id="GO:0005868">
    <property type="term" value="C:cytoplasmic dynein complex"/>
    <property type="evidence" value="ECO:0007669"/>
    <property type="project" value="InterPro"/>
</dbReference>
<comment type="similarity">
    <text evidence="4">Belongs to the dynein light intermediate chain family.</text>
</comment>
<reference evidence="16" key="1">
    <citation type="submission" date="2025-08" db="UniProtKB">
        <authorList>
            <consortium name="RefSeq"/>
        </authorList>
    </citation>
    <scope>IDENTIFICATION</scope>
</reference>
<accession>A0A9W2ZVV8</accession>
<keyword evidence="9" id="KW-0970">Cilium biogenesis/degradation</keyword>
<dbReference type="InterPro" id="IPR040045">
    <property type="entry name" value="DYNC2LI1"/>
</dbReference>
<keyword evidence="11" id="KW-0969">Cilium</keyword>
<keyword evidence="12" id="KW-0505">Motor protein</keyword>
<dbReference type="RefSeq" id="XP_055879111.1">
    <property type="nucleotide sequence ID" value="XM_056023136.1"/>
</dbReference>
<dbReference type="OMA" id="FWEIAQG"/>
<evidence type="ECO:0000256" key="5">
    <source>
        <dbReference type="ARBA" id="ARBA00018863"/>
    </source>
</evidence>
<keyword evidence="10" id="KW-0243">Dynein</keyword>
<dbReference type="GO" id="GO:0035735">
    <property type="term" value="P:intraciliary transport involved in cilium assembly"/>
    <property type="evidence" value="ECO:0007669"/>
    <property type="project" value="InterPro"/>
</dbReference>
<keyword evidence="15" id="KW-1185">Reference proteome</keyword>
<evidence type="ECO:0000256" key="13">
    <source>
        <dbReference type="ARBA" id="ARBA00023212"/>
    </source>
</evidence>
<dbReference type="GO" id="GO:0045504">
    <property type="term" value="F:dynein heavy chain binding"/>
    <property type="evidence" value="ECO:0007669"/>
    <property type="project" value="TreeGrafter"/>
</dbReference>
<dbReference type="GO" id="GO:0005874">
    <property type="term" value="C:microtubule"/>
    <property type="evidence" value="ECO:0007669"/>
    <property type="project" value="UniProtKB-KW"/>
</dbReference>
<protein>
    <recommendedName>
        <fullName evidence="5">Cytoplasmic dynein 2 light intermediate chain 1</fullName>
    </recommendedName>
</protein>
<evidence type="ECO:0000256" key="9">
    <source>
        <dbReference type="ARBA" id="ARBA00022794"/>
    </source>
</evidence>
<evidence type="ECO:0000256" key="12">
    <source>
        <dbReference type="ARBA" id="ARBA00023175"/>
    </source>
</evidence>
<gene>
    <name evidence="16" type="primary">LOC106055344</name>
</gene>
<evidence type="ECO:0000256" key="3">
    <source>
        <dbReference type="ARBA" id="ARBA00004430"/>
    </source>
</evidence>
<dbReference type="OrthoDB" id="10263060at2759"/>
<keyword evidence="7" id="KW-0963">Cytoplasm</keyword>
<evidence type="ECO:0000256" key="1">
    <source>
        <dbReference type="ARBA" id="ARBA00004120"/>
    </source>
</evidence>
<dbReference type="InterPro" id="IPR027417">
    <property type="entry name" value="P-loop_NTPase"/>
</dbReference>
<dbReference type="Gene3D" id="3.40.50.300">
    <property type="entry name" value="P-loop containing nucleotide triphosphate hydrolases"/>
    <property type="match status" value="1"/>
</dbReference>
<evidence type="ECO:0000256" key="2">
    <source>
        <dbReference type="ARBA" id="ARBA00004300"/>
    </source>
</evidence>
<evidence type="ECO:0000313" key="15">
    <source>
        <dbReference type="Proteomes" id="UP001165740"/>
    </source>
</evidence>
<proteinExistence type="inferred from homology"/>
<dbReference type="PANTHER" id="PTHR13236:SF0">
    <property type="entry name" value="CYTOPLASMIC DYNEIN 2 LIGHT INTERMEDIATE CHAIN 1"/>
    <property type="match status" value="1"/>
</dbReference>
<evidence type="ECO:0000256" key="11">
    <source>
        <dbReference type="ARBA" id="ARBA00023069"/>
    </source>
</evidence>
<name>A0A9W2ZVV8_BIOGL</name>
<keyword evidence="14" id="KW-0966">Cell projection</keyword>
<dbReference type="InterPro" id="IPR022780">
    <property type="entry name" value="Dynein_light_int_chain"/>
</dbReference>
<dbReference type="AlphaFoldDB" id="A0A9W2ZVV8"/>
<keyword evidence="8" id="KW-0493">Microtubule</keyword>
<organism evidence="15 16">
    <name type="scientific">Biomphalaria glabrata</name>
    <name type="common">Bloodfluke planorb</name>
    <name type="synonym">Freshwater snail</name>
    <dbReference type="NCBI Taxonomy" id="6526"/>
    <lineage>
        <taxon>Eukaryota</taxon>
        <taxon>Metazoa</taxon>
        <taxon>Spiralia</taxon>
        <taxon>Lophotrochozoa</taxon>
        <taxon>Mollusca</taxon>
        <taxon>Gastropoda</taxon>
        <taxon>Heterobranchia</taxon>
        <taxon>Euthyneura</taxon>
        <taxon>Panpulmonata</taxon>
        <taxon>Hygrophila</taxon>
        <taxon>Lymnaeoidea</taxon>
        <taxon>Planorbidae</taxon>
        <taxon>Biomphalaria</taxon>
    </lineage>
</organism>
<dbReference type="GO" id="GO:0036064">
    <property type="term" value="C:ciliary basal body"/>
    <property type="evidence" value="ECO:0007669"/>
    <property type="project" value="TreeGrafter"/>
</dbReference>
<dbReference type="PANTHER" id="PTHR13236">
    <property type="entry name" value="DYNEIN 2 LIGHT INTERMEDIATE CHAIN, ISOFORM 2"/>
    <property type="match status" value="1"/>
</dbReference>
<dbReference type="GO" id="GO:0005930">
    <property type="term" value="C:axoneme"/>
    <property type="evidence" value="ECO:0007669"/>
    <property type="project" value="UniProtKB-SubCell"/>
</dbReference>